<accession>A0A0A0M646</accession>
<comment type="catalytic activity">
    <reaction evidence="10">
        <text>a quinone + NADH + 5 H(+)(in) = a quinol + NAD(+) + 4 H(+)(out)</text>
        <dbReference type="Rhea" id="RHEA:57888"/>
        <dbReference type="ChEBI" id="CHEBI:15378"/>
        <dbReference type="ChEBI" id="CHEBI:24646"/>
        <dbReference type="ChEBI" id="CHEBI:57540"/>
        <dbReference type="ChEBI" id="CHEBI:57945"/>
        <dbReference type="ChEBI" id="CHEBI:132124"/>
    </reaction>
</comment>
<keyword evidence="5 11" id="KW-0408">Iron</keyword>
<dbReference type="OrthoDB" id="9807941at2"/>
<dbReference type="PIRSF" id="PIRSF000216">
    <property type="entry name" value="NADH_DH_24kDa"/>
    <property type="match status" value="1"/>
</dbReference>
<protein>
    <recommendedName>
        <fullName evidence="2">NADH-quinone oxidoreductase subunit E</fullName>
    </recommendedName>
    <alternativeName>
        <fullName evidence="7">NADH dehydrogenase I subunit E</fullName>
    </alternativeName>
    <alternativeName>
        <fullName evidence="8">NDH-1 subunit E</fullName>
    </alternativeName>
</protein>
<dbReference type="Pfam" id="PF01257">
    <property type="entry name" value="2Fe-2S_thioredx"/>
    <property type="match status" value="1"/>
</dbReference>
<name>A0A0A0M646_9GAMM</name>
<dbReference type="STRING" id="1385515.GCA_000423325_01054"/>
<keyword evidence="13" id="KW-1185">Reference proteome</keyword>
<organism evidence="12 13">
    <name type="scientific">Lysobacter defluvii IMMIB APB-9 = DSM 18482</name>
    <dbReference type="NCBI Taxonomy" id="1385515"/>
    <lineage>
        <taxon>Bacteria</taxon>
        <taxon>Pseudomonadati</taxon>
        <taxon>Pseudomonadota</taxon>
        <taxon>Gammaproteobacteria</taxon>
        <taxon>Lysobacterales</taxon>
        <taxon>Lysobacteraceae</taxon>
        <taxon>Novilysobacter</taxon>
    </lineage>
</organism>
<feature type="binding site" evidence="11">
    <location>
        <position position="100"/>
    </location>
    <ligand>
        <name>[2Fe-2S] cluster</name>
        <dbReference type="ChEBI" id="CHEBI:190135"/>
    </ligand>
</feature>
<dbReference type="NCBIfam" id="NF005725">
    <property type="entry name" value="PRK07539.1-5"/>
    <property type="match status" value="1"/>
</dbReference>
<evidence type="ECO:0000313" key="13">
    <source>
        <dbReference type="Proteomes" id="UP000030003"/>
    </source>
</evidence>
<evidence type="ECO:0000256" key="9">
    <source>
        <dbReference type="ARBA" id="ARBA00034078"/>
    </source>
</evidence>
<dbReference type="FunFam" id="1.10.10.1590:FF:000001">
    <property type="entry name" value="NADH-quinone oxidoreductase subunit E"/>
    <property type="match status" value="1"/>
</dbReference>
<feature type="binding site" evidence="11">
    <location>
        <position position="142"/>
    </location>
    <ligand>
        <name>[2Fe-2S] cluster</name>
        <dbReference type="ChEBI" id="CHEBI:190135"/>
    </ligand>
</feature>
<evidence type="ECO:0000256" key="11">
    <source>
        <dbReference type="PIRSR" id="PIRSR000216-1"/>
    </source>
</evidence>
<evidence type="ECO:0000256" key="6">
    <source>
        <dbReference type="ARBA" id="ARBA00023014"/>
    </source>
</evidence>
<reference evidence="12 13" key="1">
    <citation type="submission" date="2013-08" db="EMBL/GenBank/DDBJ databases">
        <title>Genomic analysis of Lysobacter defluvii.</title>
        <authorList>
            <person name="Wang Q."/>
            <person name="Wang G."/>
        </authorList>
    </citation>
    <scope>NUCLEOTIDE SEQUENCE [LARGE SCALE GENOMIC DNA]</scope>
    <source>
        <strain evidence="12 13">IMMIB APB-9</strain>
    </source>
</reference>
<dbReference type="GO" id="GO:0046872">
    <property type="term" value="F:metal ion binding"/>
    <property type="evidence" value="ECO:0007669"/>
    <property type="project" value="UniProtKB-KW"/>
</dbReference>
<comment type="caution">
    <text evidence="12">The sequence shown here is derived from an EMBL/GenBank/DDBJ whole genome shotgun (WGS) entry which is preliminary data.</text>
</comment>
<evidence type="ECO:0000256" key="4">
    <source>
        <dbReference type="ARBA" id="ARBA00022723"/>
    </source>
</evidence>
<dbReference type="InterPro" id="IPR002023">
    <property type="entry name" value="NuoE-like"/>
</dbReference>
<dbReference type="AlphaFoldDB" id="A0A0A0M646"/>
<dbReference type="CDD" id="cd03064">
    <property type="entry name" value="TRX_Fd_NuoE"/>
    <property type="match status" value="1"/>
</dbReference>
<dbReference type="EMBL" id="AVBH01000069">
    <property type="protein sequence ID" value="KGO98545.1"/>
    <property type="molecule type" value="Genomic_DNA"/>
</dbReference>
<feature type="binding site" evidence="11">
    <location>
        <position position="105"/>
    </location>
    <ligand>
        <name>[2Fe-2S] cluster</name>
        <dbReference type="ChEBI" id="CHEBI:190135"/>
    </ligand>
</feature>
<evidence type="ECO:0000256" key="2">
    <source>
        <dbReference type="ARBA" id="ARBA00019898"/>
    </source>
</evidence>
<dbReference type="eggNOG" id="COG1905">
    <property type="taxonomic scope" value="Bacteria"/>
</dbReference>
<comment type="similarity">
    <text evidence="1">Belongs to the complex I 24 kDa subunit family.</text>
</comment>
<dbReference type="Gene3D" id="1.10.10.1590">
    <property type="entry name" value="NADH-quinone oxidoreductase subunit E"/>
    <property type="match status" value="1"/>
</dbReference>
<dbReference type="Proteomes" id="UP000030003">
    <property type="component" value="Unassembled WGS sequence"/>
</dbReference>
<evidence type="ECO:0000256" key="1">
    <source>
        <dbReference type="ARBA" id="ARBA00010643"/>
    </source>
</evidence>
<dbReference type="Gene3D" id="3.40.30.10">
    <property type="entry name" value="Glutaredoxin"/>
    <property type="match status" value="1"/>
</dbReference>
<evidence type="ECO:0000313" key="12">
    <source>
        <dbReference type="EMBL" id="KGO98545.1"/>
    </source>
</evidence>
<evidence type="ECO:0000256" key="8">
    <source>
        <dbReference type="ARBA" id="ARBA00032788"/>
    </source>
</evidence>
<keyword evidence="6 11" id="KW-0411">Iron-sulfur</keyword>
<comment type="cofactor">
    <cofactor evidence="11">
        <name>[2Fe-2S] cluster</name>
        <dbReference type="ChEBI" id="CHEBI:190135"/>
    </cofactor>
    <text evidence="11">Binds 1 [2Fe-2S] cluster.</text>
</comment>
<evidence type="ECO:0000256" key="10">
    <source>
        <dbReference type="ARBA" id="ARBA00047712"/>
    </source>
</evidence>
<dbReference type="RefSeq" id="WP_027069494.1">
    <property type="nucleotide sequence ID" value="NZ_AUHT01000006.1"/>
</dbReference>
<dbReference type="InterPro" id="IPR042128">
    <property type="entry name" value="NuoE_dom"/>
</dbReference>
<dbReference type="InterPro" id="IPR041921">
    <property type="entry name" value="NuoE_N"/>
</dbReference>
<sequence length="175" mass="19351">MKPTGTYEATQDVDPIALLSDETRAYIDHWVSKFPPDRKRSAVIQALFKAQEQNGGWLSDDLIVAVAKYLEIPKVWAFEVSSFYSMFQTAPVGRNNVAFCTNISCWLNGADELVAHAEKKLGCKRGQSTADGRVYLKLEEECVAACTGGPVAIINGHYHEKLDLAKVDELLDGLE</sequence>
<comment type="cofactor">
    <cofactor evidence="9">
        <name>[2Fe-2S] cluster</name>
        <dbReference type="ChEBI" id="CHEBI:190135"/>
    </cofactor>
</comment>
<keyword evidence="4 11" id="KW-0479">Metal-binding</keyword>
<evidence type="ECO:0000256" key="5">
    <source>
        <dbReference type="ARBA" id="ARBA00023004"/>
    </source>
</evidence>
<proteinExistence type="inferred from homology"/>
<evidence type="ECO:0000256" key="3">
    <source>
        <dbReference type="ARBA" id="ARBA00022714"/>
    </source>
</evidence>
<dbReference type="SUPFAM" id="SSF52833">
    <property type="entry name" value="Thioredoxin-like"/>
    <property type="match status" value="1"/>
</dbReference>
<dbReference type="PANTHER" id="PTHR10371">
    <property type="entry name" value="NADH DEHYDROGENASE UBIQUINONE FLAVOPROTEIN 2, MITOCHONDRIAL"/>
    <property type="match status" value="1"/>
</dbReference>
<evidence type="ECO:0000256" key="7">
    <source>
        <dbReference type="ARBA" id="ARBA00031580"/>
    </source>
</evidence>
<dbReference type="NCBIfam" id="TIGR01958">
    <property type="entry name" value="nuoE_fam"/>
    <property type="match status" value="1"/>
</dbReference>
<dbReference type="GO" id="GO:0051537">
    <property type="term" value="F:2 iron, 2 sulfur cluster binding"/>
    <property type="evidence" value="ECO:0007669"/>
    <property type="project" value="UniProtKB-KW"/>
</dbReference>
<dbReference type="GO" id="GO:0003954">
    <property type="term" value="F:NADH dehydrogenase activity"/>
    <property type="evidence" value="ECO:0007669"/>
    <property type="project" value="TreeGrafter"/>
</dbReference>
<gene>
    <name evidence="12" type="ORF">N791_14695</name>
</gene>
<dbReference type="PANTHER" id="PTHR10371:SF3">
    <property type="entry name" value="NADH DEHYDROGENASE [UBIQUINONE] FLAVOPROTEIN 2, MITOCHONDRIAL"/>
    <property type="match status" value="1"/>
</dbReference>
<feature type="binding site" evidence="11">
    <location>
        <position position="146"/>
    </location>
    <ligand>
        <name>[2Fe-2S] cluster</name>
        <dbReference type="ChEBI" id="CHEBI:190135"/>
    </ligand>
</feature>
<keyword evidence="3 11" id="KW-0001">2Fe-2S</keyword>
<dbReference type="InterPro" id="IPR036249">
    <property type="entry name" value="Thioredoxin-like_sf"/>
</dbReference>